<reference evidence="5" key="2">
    <citation type="submission" date="2017-04" db="EMBL/GenBank/DDBJ databases">
        <title>Function of individual gut microbiota members based on whole genome sequencing of pure cultures obtained from chicken caecum.</title>
        <authorList>
            <person name="Medvecky M."/>
            <person name="Cejkova D."/>
            <person name="Polansky O."/>
            <person name="Karasova D."/>
            <person name="Kubasova T."/>
            <person name="Cizek A."/>
            <person name="Rychlik I."/>
        </authorList>
    </citation>
    <scope>NUCLEOTIDE SEQUENCE [LARGE SCALE GENOMIC DNA]</scope>
    <source>
        <strain evidence="5">An175</strain>
    </source>
</reference>
<dbReference type="OrthoDB" id="9805309at2"/>
<dbReference type="SUPFAM" id="SSF47413">
    <property type="entry name" value="lambda repressor-like DNA-binding domains"/>
    <property type="match status" value="1"/>
</dbReference>
<feature type="domain" description="HTH cro/C1-type" evidence="1">
    <location>
        <begin position="11"/>
        <end position="68"/>
    </location>
</feature>
<dbReference type="RefSeq" id="WP_055246241.1">
    <property type="nucleotide sequence ID" value="NZ_CABIWA010000045.1"/>
</dbReference>
<dbReference type="PANTHER" id="PTHR37301">
    <property type="entry name" value="DNA-BINDING PROTEIN-RELATED"/>
    <property type="match status" value="1"/>
</dbReference>
<dbReference type="InterPro" id="IPR001387">
    <property type="entry name" value="Cro/C1-type_HTH"/>
</dbReference>
<organism evidence="2 4">
    <name type="scientific">Anaerotruncus colihominis</name>
    <dbReference type="NCBI Taxonomy" id="169435"/>
    <lineage>
        <taxon>Bacteria</taxon>
        <taxon>Bacillati</taxon>
        <taxon>Bacillota</taxon>
        <taxon>Clostridia</taxon>
        <taxon>Eubacteriales</taxon>
        <taxon>Oscillospiraceae</taxon>
        <taxon>Anaerotruncus</taxon>
    </lineage>
</organism>
<accession>A0A174V2Z2</accession>
<proteinExistence type="predicted"/>
<name>A0A174V2Z2_9FIRM</name>
<dbReference type="GO" id="GO:0003677">
    <property type="term" value="F:DNA binding"/>
    <property type="evidence" value="ECO:0007669"/>
    <property type="project" value="InterPro"/>
</dbReference>
<evidence type="ECO:0000313" key="4">
    <source>
        <dbReference type="Proteomes" id="UP000095765"/>
    </source>
</evidence>
<dbReference type="Proteomes" id="UP000196386">
    <property type="component" value="Unassembled WGS sequence"/>
</dbReference>
<reference evidence="2 4" key="1">
    <citation type="submission" date="2015-09" db="EMBL/GenBank/DDBJ databases">
        <authorList>
            <consortium name="Pathogen Informatics"/>
        </authorList>
    </citation>
    <scope>NUCLEOTIDE SEQUENCE [LARGE SCALE GENOMIC DNA]</scope>
    <source>
        <strain evidence="2 4">2789STDY5834939</strain>
    </source>
</reference>
<gene>
    <name evidence="3" type="ORF">B5F11_20450</name>
    <name evidence="2" type="ORF">ERS852551_03758</name>
</gene>
<evidence type="ECO:0000313" key="5">
    <source>
        <dbReference type="Proteomes" id="UP000196386"/>
    </source>
</evidence>
<dbReference type="EMBL" id="CZBE01000054">
    <property type="protein sequence ID" value="CUQ26405.1"/>
    <property type="molecule type" value="Genomic_DNA"/>
</dbReference>
<dbReference type="AlphaFoldDB" id="A0A174V2Z2"/>
<protein>
    <submittedName>
        <fullName evidence="2">Predicted transcriptional regulator</fullName>
    </submittedName>
    <submittedName>
        <fullName evidence="3">XRE family transcriptional regulator</fullName>
    </submittedName>
</protein>
<dbReference type="EMBL" id="NFKP01000061">
    <property type="protein sequence ID" value="OUP63702.1"/>
    <property type="molecule type" value="Genomic_DNA"/>
</dbReference>
<sequence>MPIKYKIDILEALKNIGYSQNRIRNEKLIGQATLTQLRHGELVSWKTIETICKLLNCQPGDILEYTPEDEPLP</sequence>
<evidence type="ECO:0000313" key="2">
    <source>
        <dbReference type="EMBL" id="CUQ26405.1"/>
    </source>
</evidence>
<dbReference type="Pfam" id="PF13443">
    <property type="entry name" value="HTH_26"/>
    <property type="match status" value="1"/>
</dbReference>
<evidence type="ECO:0000259" key="1">
    <source>
        <dbReference type="Pfam" id="PF13443"/>
    </source>
</evidence>
<dbReference type="PANTHER" id="PTHR37301:SF1">
    <property type="entry name" value="DNA-BINDING PROTEIN"/>
    <property type="match status" value="1"/>
</dbReference>
<dbReference type="InterPro" id="IPR010982">
    <property type="entry name" value="Lambda_DNA-bd_dom_sf"/>
</dbReference>
<dbReference type="Proteomes" id="UP000095765">
    <property type="component" value="Unassembled WGS sequence"/>
</dbReference>
<evidence type="ECO:0000313" key="3">
    <source>
        <dbReference type="EMBL" id="OUP63702.1"/>
    </source>
</evidence>
<dbReference type="Gene3D" id="1.10.260.40">
    <property type="entry name" value="lambda repressor-like DNA-binding domains"/>
    <property type="match status" value="1"/>
</dbReference>
<reference evidence="3" key="3">
    <citation type="journal article" date="2018" name="BMC Genomics">
        <title>Whole genome sequencing and function prediction of 133 gut anaerobes isolated from chicken caecum in pure cultures.</title>
        <authorList>
            <person name="Medvecky M."/>
            <person name="Cejkova D."/>
            <person name="Polansky O."/>
            <person name="Karasova D."/>
            <person name="Kubasova T."/>
            <person name="Cizek A."/>
            <person name="Rychlik I."/>
        </authorList>
    </citation>
    <scope>NUCLEOTIDE SEQUENCE</scope>
    <source>
        <strain evidence="3">An175</strain>
    </source>
</reference>